<keyword evidence="10" id="KW-1185">Reference proteome</keyword>
<dbReference type="PANTHER" id="PTHR21624">
    <property type="entry name" value="STEROL DESATURASE-RELATED PROTEIN"/>
    <property type="match status" value="1"/>
</dbReference>
<evidence type="ECO:0000256" key="7">
    <source>
        <dbReference type="SAM" id="Phobius"/>
    </source>
</evidence>
<keyword evidence="4 9" id="KW-0560">Oxidoreductase</keyword>
<feature type="transmembrane region" description="Helical" evidence="7">
    <location>
        <begin position="74"/>
        <end position="95"/>
    </location>
</feature>
<proteinExistence type="predicted"/>
<gene>
    <name evidence="9" type="ORF">ACE1B6_01515</name>
</gene>
<comment type="caution">
    <text evidence="9">The sequence shown here is derived from an EMBL/GenBank/DDBJ whole genome shotgun (WGS) entry which is preliminary data.</text>
</comment>
<evidence type="ECO:0000256" key="1">
    <source>
        <dbReference type="ARBA" id="ARBA00004127"/>
    </source>
</evidence>
<sequence length="250" mass="29332">MVISSKLAIILGSLLIFGVLENLFPFYTYKQGLINRMATNFGLGLLNAIAASLTTIFLAKWLQQQTTWQGLFHNLQPIWLVGILSILILDLYMYFWHRLMHTWPLAWRFHAIHHTDRSMNVSTAYRFHVIEVIASYFPKILLIWFLGIAIQPLLIYELAFILVIVFHHSNWALGYECDRILSYFIVTPNYHRIHHSQIVEETNSNYASLLTIWDRIFQSFRHRDDPKNIKLGLSQAEKELNLISLLRLSF</sequence>
<keyword evidence="2 7" id="KW-0812">Transmembrane</keyword>
<evidence type="ECO:0000256" key="3">
    <source>
        <dbReference type="ARBA" id="ARBA00022989"/>
    </source>
</evidence>
<dbReference type="EMBL" id="JBHFNS010000015">
    <property type="protein sequence ID" value="MFB2933933.1"/>
    <property type="molecule type" value="Genomic_DNA"/>
</dbReference>
<feature type="domain" description="Fatty acid hydroxylase" evidence="8">
    <location>
        <begin position="84"/>
        <end position="218"/>
    </location>
</feature>
<dbReference type="GO" id="GO:0016491">
    <property type="term" value="F:oxidoreductase activity"/>
    <property type="evidence" value="ECO:0007669"/>
    <property type="project" value="UniProtKB-KW"/>
</dbReference>
<dbReference type="PANTHER" id="PTHR21624:SF1">
    <property type="entry name" value="ALKYLGLYCEROL MONOOXYGENASE"/>
    <property type="match status" value="1"/>
</dbReference>
<evidence type="ECO:0000256" key="4">
    <source>
        <dbReference type="ARBA" id="ARBA00023002"/>
    </source>
</evidence>
<comment type="subcellular location">
    <subcellularLocation>
        <location evidence="1">Endomembrane system</location>
        <topology evidence="1">Multi-pass membrane protein</topology>
    </subcellularLocation>
</comment>
<dbReference type="EC" id="1.-.-.-" evidence="9"/>
<keyword evidence="5" id="KW-0443">Lipid metabolism</keyword>
<evidence type="ECO:0000256" key="5">
    <source>
        <dbReference type="ARBA" id="ARBA00023098"/>
    </source>
</evidence>
<protein>
    <submittedName>
        <fullName evidence="9">Sterol desaturase family protein</fullName>
        <ecNumber evidence="9">1.-.-.-</ecNumber>
    </submittedName>
</protein>
<reference evidence="9 10" key="1">
    <citation type="submission" date="2024-09" db="EMBL/GenBank/DDBJ databases">
        <title>Floridaenema gen nov. (Aerosakkonemataceae, Aerosakkonematales ord. nov., Cyanobacteria) from benthic tropical and subtropical fresh waters, with the description of four new species.</title>
        <authorList>
            <person name="Moretto J.A."/>
            <person name="Berthold D.E."/>
            <person name="Lefler F.W."/>
            <person name="Huang I.-S."/>
            <person name="Laughinghouse H. IV."/>
        </authorList>
    </citation>
    <scope>NUCLEOTIDE SEQUENCE [LARGE SCALE GENOMIC DNA]</scope>
    <source>
        <strain evidence="9 10">BLCC-F154</strain>
    </source>
</reference>
<feature type="transmembrane region" description="Helical" evidence="7">
    <location>
        <begin position="141"/>
        <end position="166"/>
    </location>
</feature>
<dbReference type="InterPro" id="IPR006694">
    <property type="entry name" value="Fatty_acid_hydroxylase"/>
</dbReference>
<evidence type="ECO:0000256" key="2">
    <source>
        <dbReference type="ARBA" id="ARBA00022692"/>
    </source>
</evidence>
<keyword evidence="3 7" id="KW-1133">Transmembrane helix</keyword>
<name>A0ABV4Y5C8_9CYAN</name>
<feature type="transmembrane region" description="Helical" evidence="7">
    <location>
        <begin position="7"/>
        <end position="29"/>
    </location>
</feature>
<dbReference type="Proteomes" id="UP001576776">
    <property type="component" value="Unassembled WGS sequence"/>
</dbReference>
<evidence type="ECO:0000256" key="6">
    <source>
        <dbReference type="ARBA" id="ARBA00023136"/>
    </source>
</evidence>
<evidence type="ECO:0000313" key="10">
    <source>
        <dbReference type="Proteomes" id="UP001576776"/>
    </source>
</evidence>
<evidence type="ECO:0000259" key="8">
    <source>
        <dbReference type="Pfam" id="PF04116"/>
    </source>
</evidence>
<feature type="transmembrane region" description="Helical" evidence="7">
    <location>
        <begin position="41"/>
        <end position="62"/>
    </location>
</feature>
<organism evidence="9 10">
    <name type="scientific">Floridaenema fluviatile BLCC-F154</name>
    <dbReference type="NCBI Taxonomy" id="3153640"/>
    <lineage>
        <taxon>Bacteria</taxon>
        <taxon>Bacillati</taxon>
        <taxon>Cyanobacteriota</taxon>
        <taxon>Cyanophyceae</taxon>
        <taxon>Oscillatoriophycideae</taxon>
        <taxon>Aerosakkonematales</taxon>
        <taxon>Aerosakkonemataceae</taxon>
        <taxon>Floridanema</taxon>
        <taxon>Floridanema fluviatile</taxon>
    </lineage>
</organism>
<accession>A0ABV4Y5C8</accession>
<dbReference type="RefSeq" id="WP_413255466.1">
    <property type="nucleotide sequence ID" value="NZ_JBHFNS010000015.1"/>
</dbReference>
<keyword evidence="6 7" id="KW-0472">Membrane</keyword>
<dbReference type="InterPro" id="IPR051689">
    <property type="entry name" value="Sterol_desaturase/TMEM195"/>
</dbReference>
<evidence type="ECO:0000313" key="9">
    <source>
        <dbReference type="EMBL" id="MFB2933933.1"/>
    </source>
</evidence>
<dbReference type="Pfam" id="PF04116">
    <property type="entry name" value="FA_hydroxylase"/>
    <property type="match status" value="1"/>
</dbReference>